<feature type="region of interest" description="Disordered" evidence="1">
    <location>
        <begin position="1"/>
        <end position="41"/>
    </location>
</feature>
<proteinExistence type="predicted"/>
<gene>
    <name evidence="2" type="ORF">pkur_cds_802</name>
</gene>
<feature type="compositionally biased region" description="Low complexity" evidence="1">
    <location>
        <begin position="339"/>
        <end position="355"/>
    </location>
</feature>
<reference evidence="2" key="1">
    <citation type="submission" date="2022-06" db="EMBL/GenBank/DDBJ databases">
        <authorList>
            <person name="Legendre M."/>
            <person name="Claverie J.-M."/>
            <person name="Alempic J.-M."/>
            <person name="Abergel C."/>
        </authorList>
    </citation>
    <scope>NUCLEOTIDE SEQUENCE</scope>
    <source>
        <strain evidence="2">Kuranda</strain>
    </source>
</reference>
<dbReference type="Proteomes" id="UP001185135">
    <property type="component" value="Segment"/>
</dbReference>
<feature type="region of interest" description="Disordered" evidence="1">
    <location>
        <begin position="665"/>
        <end position="689"/>
    </location>
</feature>
<name>A0AA95EDG6_9VIRU</name>
<evidence type="ECO:0000313" key="3">
    <source>
        <dbReference type="Proteomes" id="UP001185135"/>
    </source>
</evidence>
<evidence type="ECO:0000313" key="2">
    <source>
        <dbReference type="EMBL" id="WBR14976.1"/>
    </source>
</evidence>
<accession>A0AA95EDG6</accession>
<dbReference type="EMBL" id="ON887157">
    <property type="protein sequence ID" value="WBR14976.1"/>
    <property type="molecule type" value="Genomic_DNA"/>
</dbReference>
<protein>
    <submittedName>
        <fullName evidence="2">Alpha-ketoglutarate decarboxylase domain-containing protein</fullName>
    </submittedName>
</protein>
<feature type="region of interest" description="Disordered" evidence="1">
    <location>
        <begin position="613"/>
        <end position="642"/>
    </location>
</feature>
<feature type="compositionally biased region" description="Pro residues" evidence="1">
    <location>
        <begin position="398"/>
        <end position="425"/>
    </location>
</feature>
<feature type="region of interest" description="Disordered" evidence="1">
    <location>
        <begin position="500"/>
        <end position="575"/>
    </location>
</feature>
<organism evidence="2 3">
    <name type="scientific">Pandoravirus kuranda</name>
    <dbReference type="NCBI Taxonomy" id="3019033"/>
    <lineage>
        <taxon>Viruses</taxon>
        <taxon>Pandoravirus</taxon>
    </lineage>
</organism>
<feature type="compositionally biased region" description="Basic residues" evidence="1">
    <location>
        <begin position="515"/>
        <end position="530"/>
    </location>
</feature>
<feature type="region of interest" description="Disordered" evidence="1">
    <location>
        <begin position="312"/>
        <end position="425"/>
    </location>
</feature>
<sequence length="715" mass="74504">MEYSDDGGDSDKAYGAMVPRPSVEHAHPGAGAPPHASDPQYDMTGASYEALFLDGGLFSHFVNDEDDFGDTDDPWPVYEDENDDTGCGTDAARPAGDAGHPVRLLPLGEAVAALLATCPRMASHKPASLALERAPMVYVIRRHMRTGGSVDFAPNGGGLVCASLAEACQRVEGLGPVTMLERGVVAWLAGRLMERVRPGSSQGVPVGPMSRIGALVQTEFGDDWTLSHPDQIDARFDGHEKLRLLLAWMVDSARVVARVRDGVSTAVDAVPHRSPNGKDYAFGPLRRLKSDHEAYTTCDPRDAEAWAAFLAQGKPTKRTAQAAAPRERTPSGRGRRPLARSLPAPRAAPVPLGARSLATPSLGVPLPASSSQADKPPHAQTISGARASPQALPLSTGPVPPPNRILAPPPPLPLPTGPTPPPPTPAATQVIAPTALDATALDRAILAQVQSIALMTLSATDPATLASGAHVAFMAPSITCPGAMAFTCWVELPPGIDDMGGAAPLPAPAGPKEGRPRKRPRVARQPRRTKATAAAGRSSDAPCAESNDDGAHSETIVTTQSTETAPPPAPASCTTMSVATTTTTTTMTTPDAGLGAHGAGACIPQLHSLESHSAPAFDNSAPNGPPEVQPSASTAPQSDDGRHCAVRDTMIDCAIDQTRDTHQMQLDEDHPLSSSAPATDMHSSKPTETDLERLLAEPGHDEWDELLAGGRVSCG</sequence>
<evidence type="ECO:0000256" key="1">
    <source>
        <dbReference type="SAM" id="MobiDB-lite"/>
    </source>
</evidence>